<keyword evidence="2 4" id="KW-0238">DNA-binding</keyword>
<keyword evidence="1" id="KW-0805">Transcription regulation</keyword>
<dbReference type="Proteomes" id="UP000093111">
    <property type="component" value="Unassembled WGS sequence"/>
</dbReference>
<dbReference type="RefSeq" id="WP_068958896.1">
    <property type="nucleotide sequence ID" value="NZ_LGLV01000022.1"/>
</dbReference>
<evidence type="ECO:0000256" key="4">
    <source>
        <dbReference type="PROSITE-ProRule" id="PRU00335"/>
    </source>
</evidence>
<reference evidence="6 7" key="1">
    <citation type="journal article" date="2016" name="Syst. Appl. Microbiol.">
        <title>Pararhizobium polonicum sp. nov. isolated from tumors on stone fruit rootstocks.</title>
        <authorList>
            <person name="Pulawska J."/>
            <person name="Kuzmanovic N."/>
            <person name="Willems A."/>
            <person name="Pothier J.F."/>
        </authorList>
    </citation>
    <scope>NUCLEOTIDE SEQUENCE [LARGE SCALE GENOMIC DNA]</scope>
    <source>
        <strain evidence="6 7">F5.1</strain>
    </source>
</reference>
<dbReference type="Gene3D" id="1.10.357.10">
    <property type="entry name" value="Tetracycline Repressor, domain 2"/>
    <property type="match status" value="1"/>
</dbReference>
<dbReference type="EMBL" id="LGLV01000022">
    <property type="protein sequence ID" value="OBZ92184.1"/>
    <property type="molecule type" value="Genomic_DNA"/>
</dbReference>
<protein>
    <submittedName>
        <fullName evidence="6">TetR family transcriptional regulator</fullName>
    </submittedName>
</protein>
<evidence type="ECO:0000313" key="6">
    <source>
        <dbReference type="EMBL" id="OBZ92184.1"/>
    </source>
</evidence>
<dbReference type="InterPro" id="IPR001647">
    <property type="entry name" value="HTH_TetR"/>
</dbReference>
<dbReference type="PANTHER" id="PTHR47506">
    <property type="entry name" value="TRANSCRIPTIONAL REGULATORY PROTEIN"/>
    <property type="match status" value="1"/>
</dbReference>
<sequence length="191" mass="21057">MSGKQQFDDAIVINGAMNVFWQKGFAAASIDDLTAAMGLSRSSLYKRFGDKEGLFHEVLATYNSRVLHRMGLVKAETRRKQMEALLLEFLRNAPEKQKPSGCMLVKACVEIAELPPRGRAVAFEGIEGQRSILREIITAAVSNGELNSSTDVEALVWHFLGVLQAITNMPQIGATAYDLRRMVASAMLAWP</sequence>
<dbReference type="GO" id="GO:0003677">
    <property type="term" value="F:DNA binding"/>
    <property type="evidence" value="ECO:0007669"/>
    <property type="project" value="UniProtKB-UniRule"/>
</dbReference>
<dbReference type="Pfam" id="PF16925">
    <property type="entry name" value="TetR_C_13"/>
    <property type="match status" value="1"/>
</dbReference>
<name>A0A1C7NXJ5_9HYPH</name>
<dbReference type="AlphaFoldDB" id="A0A1C7NXJ5"/>
<dbReference type="PROSITE" id="PS50977">
    <property type="entry name" value="HTH_TETR_2"/>
    <property type="match status" value="1"/>
</dbReference>
<evidence type="ECO:0000313" key="7">
    <source>
        <dbReference type="Proteomes" id="UP000093111"/>
    </source>
</evidence>
<evidence type="ECO:0000256" key="1">
    <source>
        <dbReference type="ARBA" id="ARBA00023015"/>
    </source>
</evidence>
<evidence type="ECO:0000256" key="3">
    <source>
        <dbReference type="ARBA" id="ARBA00023163"/>
    </source>
</evidence>
<evidence type="ECO:0000259" key="5">
    <source>
        <dbReference type="PROSITE" id="PS50977"/>
    </source>
</evidence>
<dbReference type="InterPro" id="IPR036271">
    <property type="entry name" value="Tet_transcr_reg_TetR-rel_C_sf"/>
</dbReference>
<dbReference type="SUPFAM" id="SSF46689">
    <property type="entry name" value="Homeodomain-like"/>
    <property type="match status" value="1"/>
</dbReference>
<comment type="caution">
    <text evidence="6">The sequence shown here is derived from an EMBL/GenBank/DDBJ whole genome shotgun (WGS) entry which is preliminary data.</text>
</comment>
<dbReference type="Gene3D" id="1.10.10.60">
    <property type="entry name" value="Homeodomain-like"/>
    <property type="match status" value="1"/>
</dbReference>
<dbReference type="InterPro" id="IPR009057">
    <property type="entry name" value="Homeodomain-like_sf"/>
</dbReference>
<feature type="DNA-binding region" description="H-T-H motif" evidence="4">
    <location>
        <begin position="29"/>
        <end position="48"/>
    </location>
</feature>
<dbReference type="OrthoDB" id="9795242at2"/>
<accession>A0A1C7NXJ5</accession>
<evidence type="ECO:0000256" key="2">
    <source>
        <dbReference type="ARBA" id="ARBA00023125"/>
    </source>
</evidence>
<dbReference type="PRINTS" id="PR00455">
    <property type="entry name" value="HTHTETR"/>
</dbReference>
<dbReference type="SUPFAM" id="SSF48498">
    <property type="entry name" value="Tetracyclin repressor-like, C-terminal domain"/>
    <property type="match status" value="1"/>
</dbReference>
<keyword evidence="7" id="KW-1185">Reference proteome</keyword>
<dbReference type="InterPro" id="IPR011075">
    <property type="entry name" value="TetR_C"/>
</dbReference>
<organism evidence="6 7">
    <name type="scientific">Pararhizobium polonicum</name>
    <dbReference type="NCBI Taxonomy" id="1612624"/>
    <lineage>
        <taxon>Bacteria</taxon>
        <taxon>Pseudomonadati</taxon>
        <taxon>Pseudomonadota</taxon>
        <taxon>Alphaproteobacteria</taxon>
        <taxon>Hyphomicrobiales</taxon>
        <taxon>Rhizobiaceae</taxon>
        <taxon>Rhizobium/Agrobacterium group</taxon>
        <taxon>Pararhizobium</taxon>
    </lineage>
</organism>
<gene>
    <name evidence="6" type="ORF">ADU59_28020</name>
</gene>
<dbReference type="Pfam" id="PF00440">
    <property type="entry name" value="TetR_N"/>
    <property type="match status" value="1"/>
</dbReference>
<dbReference type="PANTHER" id="PTHR47506:SF1">
    <property type="entry name" value="HTH-TYPE TRANSCRIPTIONAL REGULATOR YJDC"/>
    <property type="match status" value="1"/>
</dbReference>
<dbReference type="STRING" id="1612624.ADU59_28020"/>
<feature type="domain" description="HTH tetR-type" evidence="5">
    <location>
        <begin position="6"/>
        <end position="66"/>
    </location>
</feature>
<proteinExistence type="predicted"/>
<keyword evidence="3" id="KW-0804">Transcription</keyword>